<feature type="transmembrane region" description="Helical" evidence="1">
    <location>
        <begin position="392"/>
        <end position="411"/>
    </location>
</feature>
<dbReference type="GO" id="GO:0008028">
    <property type="term" value="F:monocarboxylic acid transmembrane transporter activity"/>
    <property type="evidence" value="ECO:0007669"/>
    <property type="project" value="TreeGrafter"/>
</dbReference>
<sequence length="505" mass="55248">MRFRVTQNPEGVCWYLQMLVPLLGSCFGVLFSRYLLDEGSSSATTAWIFNTHCFIWNMMGLIIRPLAKEFGWRNVAIVGSLVTSASVVISAFTPSPEFLFFSFSVLSGMGGGVVVCMSFIILPMYFDRRRGMANAIMNAGVCTGQIVGPPLVRLLQDEYGFKGATLIVGAIMLNSLIGACFFHPVEWHMKPPRRQGTREVAEGEEEGAPMSDEMDRIGDIEKTQSAESLFSDDNEGPEWGESLIPRGVAVRKNGTRDGRGGGVTPPTDNITHSIPLLDLSGLAAAPESDAEMTRVEVKGGVRKLGVLLVRVSRSTIKDLGIFRSPRAIIIAVSNTFFINGYYNFIMMVPFAMQAADHTLADSAWCISVSAVCSLVFRMLMSSLSDWPKFNMRLAYMSGLATTATSILVFPLVKELQWLMVVMAAWGSGVGTTMGLFNLIMVKIMGLENLPPVFGASCLIIGIGFLSLGQLIGFISVSLWFFMPAAQAYDQRRSTREVNEEESLMG</sequence>
<feature type="transmembrane region" description="Helical" evidence="1">
    <location>
        <begin position="358"/>
        <end position="380"/>
    </location>
</feature>
<evidence type="ECO:0000256" key="1">
    <source>
        <dbReference type="SAM" id="Phobius"/>
    </source>
</evidence>
<dbReference type="EMBL" id="JAHLQT010018664">
    <property type="protein sequence ID" value="KAG7168935.1"/>
    <property type="molecule type" value="Genomic_DNA"/>
</dbReference>
<feature type="transmembrane region" description="Helical" evidence="1">
    <location>
        <begin position="417"/>
        <end position="440"/>
    </location>
</feature>
<dbReference type="PANTHER" id="PTHR11360:SF306">
    <property type="entry name" value="RE01051P"/>
    <property type="match status" value="1"/>
</dbReference>
<reference evidence="2" key="1">
    <citation type="journal article" date="2021" name="Sci. Adv.">
        <title>The American lobster genome reveals insights on longevity, neural, and immune adaptations.</title>
        <authorList>
            <person name="Polinski J.M."/>
            <person name="Zimin A.V."/>
            <person name="Clark K.F."/>
            <person name="Kohn A.B."/>
            <person name="Sadowski N."/>
            <person name="Timp W."/>
            <person name="Ptitsyn A."/>
            <person name="Khanna P."/>
            <person name="Romanova D.Y."/>
            <person name="Williams P."/>
            <person name="Greenwood S.J."/>
            <person name="Moroz L.L."/>
            <person name="Walt D.R."/>
            <person name="Bodnar A.G."/>
        </authorList>
    </citation>
    <scope>NUCLEOTIDE SEQUENCE</scope>
    <source>
        <strain evidence="2">GMGI-L3</strain>
    </source>
</reference>
<proteinExistence type="predicted"/>
<dbReference type="Proteomes" id="UP000747542">
    <property type="component" value="Unassembled WGS sequence"/>
</dbReference>
<feature type="transmembrane region" description="Helical" evidence="1">
    <location>
        <begin position="12"/>
        <end position="32"/>
    </location>
</feature>
<dbReference type="AlphaFoldDB" id="A0A8J5MY97"/>
<dbReference type="InterPro" id="IPR011701">
    <property type="entry name" value="MFS"/>
</dbReference>
<keyword evidence="1" id="KW-1133">Transmembrane helix</keyword>
<dbReference type="SUPFAM" id="SSF103473">
    <property type="entry name" value="MFS general substrate transporter"/>
    <property type="match status" value="1"/>
</dbReference>
<protein>
    <submittedName>
        <fullName evidence="2">Monocarboxylate transporter 9-like</fullName>
    </submittedName>
</protein>
<keyword evidence="1" id="KW-0812">Transmembrane</keyword>
<evidence type="ECO:0000313" key="3">
    <source>
        <dbReference type="Proteomes" id="UP000747542"/>
    </source>
</evidence>
<name>A0A8J5MY97_HOMAM</name>
<feature type="transmembrane region" description="Helical" evidence="1">
    <location>
        <begin position="75"/>
        <end position="92"/>
    </location>
</feature>
<dbReference type="Gene3D" id="1.20.1250.20">
    <property type="entry name" value="MFS general substrate transporter like domains"/>
    <property type="match status" value="1"/>
</dbReference>
<feature type="transmembrane region" description="Helical" evidence="1">
    <location>
        <begin position="327"/>
        <end position="352"/>
    </location>
</feature>
<feature type="transmembrane region" description="Helical" evidence="1">
    <location>
        <begin position="164"/>
        <end position="185"/>
    </location>
</feature>
<feature type="transmembrane region" description="Helical" evidence="1">
    <location>
        <begin position="44"/>
        <end position="63"/>
    </location>
</feature>
<organism evidence="2 3">
    <name type="scientific">Homarus americanus</name>
    <name type="common">American lobster</name>
    <dbReference type="NCBI Taxonomy" id="6706"/>
    <lineage>
        <taxon>Eukaryota</taxon>
        <taxon>Metazoa</taxon>
        <taxon>Ecdysozoa</taxon>
        <taxon>Arthropoda</taxon>
        <taxon>Crustacea</taxon>
        <taxon>Multicrustacea</taxon>
        <taxon>Malacostraca</taxon>
        <taxon>Eumalacostraca</taxon>
        <taxon>Eucarida</taxon>
        <taxon>Decapoda</taxon>
        <taxon>Pleocyemata</taxon>
        <taxon>Astacidea</taxon>
        <taxon>Nephropoidea</taxon>
        <taxon>Nephropidae</taxon>
        <taxon>Homarus</taxon>
    </lineage>
</organism>
<gene>
    <name evidence="2" type="primary">Slc16a9-L</name>
    <name evidence="2" type="ORF">Hamer_G011614</name>
</gene>
<dbReference type="PANTHER" id="PTHR11360">
    <property type="entry name" value="MONOCARBOXYLATE TRANSPORTER"/>
    <property type="match status" value="1"/>
</dbReference>
<dbReference type="InterPro" id="IPR036259">
    <property type="entry name" value="MFS_trans_sf"/>
</dbReference>
<keyword evidence="3" id="KW-1185">Reference proteome</keyword>
<keyword evidence="1" id="KW-0472">Membrane</keyword>
<evidence type="ECO:0000313" key="2">
    <source>
        <dbReference type="EMBL" id="KAG7168935.1"/>
    </source>
</evidence>
<comment type="caution">
    <text evidence="2">The sequence shown here is derived from an EMBL/GenBank/DDBJ whole genome shotgun (WGS) entry which is preliminary data.</text>
</comment>
<feature type="transmembrane region" description="Helical" evidence="1">
    <location>
        <begin position="98"/>
        <end position="122"/>
    </location>
</feature>
<dbReference type="Pfam" id="PF07690">
    <property type="entry name" value="MFS_1"/>
    <property type="match status" value="1"/>
</dbReference>
<dbReference type="InterPro" id="IPR050327">
    <property type="entry name" value="Proton-linked_MCT"/>
</dbReference>
<feature type="transmembrane region" description="Helical" evidence="1">
    <location>
        <begin position="452"/>
        <end position="482"/>
    </location>
</feature>
<accession>A0A8J5MY97</accession>
<dbReference type="PROSITE" id="PS51257">
    <property type="entry name" value="PROKAR_LIPOPROTEIN"/>
    <property type="match status" value="1"/>
</dbReference>
<feature type="transmembrane region" description="Helical" evidence="1">
    <location>
        <begin position="134"/>
        <end position="152"/>
    </location>
</feature>